<evidence type="ECO:0000313" key="10">
    <source>
        <dbReference type="Proteomes" id="UP001530293"/>
    </source>
</evidence>
<dbReference type="SMART" id="SM00242">
    <property type="entry name" value="MYSc"/>
    <property type="match status" value="1"/>
</dbReference>
<dbReference type="Gene3D" id="1.10.10.820">
    <property type="match status" value="1"/>
</dbReference>
<keyword evidence="5 6" id="KW-0009">Actin-binding</keyword>
<dbReference type="PANTHER" id="PTHR13140">
    <property type="entry name" value="MYOSIN"/>
    <property type="match status" value="1"/>
</dbReference>
<evidence type="ECO:0000256" key="3">
    <source>
        <dbReference type="ARBA" id="ARBA00023123"/>
    </source>
</evidence>
<feature type="binding site" evidence="6">
    <location>
        <begin position="360"/>
        <end position="367"/>
    </location>
    <ligand>
        <name>ATP</name>
        <dbReference type="ChEBI" id="CHEBI:30616"/>
    </ligand>
</feature>
<dbReference type="InterPro" id="IPR001609">
    <property type="entry name" value="Myosin_head_motor_dom-like"/>
</dbReference>
<dbReference type="GO" id="GO:0005524">
    <property type="term" value="F:ATP binding"/>
    <property type="evidence" value="ECO:0007669"/>
    <property type="project" value="UniProtKB-UniRule"/>
</dbReference>
<accession>A0ABD3LXU3</accession>
<keyword evidence="3 6" id="KW-0518">Myosin</keyword>
<dbReference type="SUPFAM" id="SSF52540">
    <property type="entry name" value="P-loop containing nucleoside triphosphate hydrolases"/>
    <property type="match status" value="1"/>
</dbReference>
<evidence type="ECO:0000256" key="2">
    <source>
        <dbReference type="ARBA" id="ARBA00022840"/>
    </source>
</evidence>
<dbReference type="AlphaFoldDB" id="A0ABD3LXU3"/>
<dbReference type="InterPro" id="IPR027417">
    <property type="entry name" value="P-loop_NTPase"/>
</dbReference>
<dbReference type="Gene3D" id="1.20.58.530">
    <property type="match status" value="1"/>
</dbReference>
<dbReference type="InterPro" id="IPR036961">
    <property type="entry name" value="Kinesin_motor_dom_sf"/>
</dbReference>
<evidence type="ECO:0000313" key="9">
    <source>
        <dbReference type="EMBL" id="KAL3756222.1"/>
    </source>
</evidence>
<evidence type="ECO:0000256" key="6">
    <source>
        <dbReference type="PROSITE-ProRule" id="PRU00782"/>
    </source>
</evidence>
<sequence>MPLLMSDMAHQHPTPYSSHEKTYVWVKLRSDGTSCIISPTQGGSSSTKNSHRRQRTTSASASVNDDLDDLWKWTPGYYSCTSQPATAADLSSSAPSSAATLVEYHFTLMEQRTADLNYEQHTIPENIASKYLESGDIVLANSWEIHDFMHRFENEDYDGNDNNMDVADRNPSQPPHNLIELTHLHEPSVVNALRHRYYQRTREQRHDIHNVYTDTGSILLAVNPFQIAEDDDEEEEGSKVGRRSISSNRLSLYGENTMHQYKLDGEKRWIHEMLRMEHGRDDSDDTNNSSSSSSTLPPHVYAVADRTFRTMMTRMHHKGTSSASAVVNNRANSAAASAGKRRESVDVDNEKVNQSILVSGESGAGKTVTTKLLMTYLSKLSKGGAVASSDGDDSLSSASSSFASPNDFGMSIEKRILESNPILESFGNARTVRNDNSSRFGKYIEMKFESAMSSLPSSSSSSDIIIPDASLVGASIETYLLEKVRLVHQSPGERNYHIFYELFSMKYAEEDDDNGIVRDENNEGGVVSFQELGLLDYDMEDFRMLNNSGTYDRRDGVSDQQTFWNTKHAMKTMEFTPCDVSNVLHIIASLLHASNLTFVQKGVSAGQNECDECALDETNPHLEYVVNLLGISVDKLNSAVCYHEITIGGDGGGANGFGRVHHNRGGTSETHQRVLTQEQAAKGVEALIKATYGAIFEYLVRRINSSVASGNASRPNQLAAERSRAGMGRLVKESSIGILDIFGFESFQTNSFEQLCINYCNEALQQQFNRFVLKREQEEYDREGIPWSFIEFPENQDVLDLLDSKGLGIFNLLHDQCRMPRASDKSFAHSMYEKCSNHIRFEADSRQKAEQMFAVHHYAGVVEYDVEGFVEKNRDELPKTGLNLMLSSTNGFVRTLAHILAPSSTIISSTLSPPSKGKQIGGTQRPTVGVQFSSQLHDLRRKIDDTSPHYIRCLKPNSLFTPDHFDEALVSNQLRCAGVIEAVQVSRLGYPHRFSHRQFFARYHMLGGKSINLNKKNSAGKNRF</sequence>
<comment type="similarity">
    <text evidence="6">Belongs to the TRAFAC class myosin-kinesin ATPase superfamily. Myosin family.</text>
</comment>
<feature type="compositionally biased region" description="Polar residues" evidence="7">
    <location>
        <begin position="36"/>
        <end position="48"/>
    </location>
</feature>
<evidence type="ECO:0000256" key="5">
    <source>
        <dbReference type="ARBA" id="ARBA00023203"/>
    </source>
</evidence>
<keyword evidence="4 6" id="KW-0505">Motor protein</keyword>
<comment type="caution">
    <text evidence="9">The sequence shown here is derived from an EMBL/GenBank/DDBJ whole genome shotgun (WGS) entry which is preliminary data.</text>
</comment>
<dbReference type="GO" id="GO:0003774">
    <property type="term" value="F:cytoskeletal motor activity"/>
    <property type="evidence" value="ECO:0007669"/>
    <property type="project" value="UniProtKB-UniRule"/>
</dbReference>
<evidence type="ECO:0000256" key="7">
    <source>
        <dbReference type="SAM" id="MobiDB-lite"/>
    </source>
</evidence>
<gene>
    <name evidence="9" type="ORF">ACHAWU_007173</name>
</gene>
<reference evidence="9 10" key="1">
    <citation type="submission" date="2024-10" db="EMBL/GenBank/DDBJ databases">
        <title>Updated reference genomes for cyclostephanoid diatoms.</title>
        <authorList>
            <person name="Roberts W.R."/>
            <person name="Alverson A.J."/>
        </authorList>
    </citation>
    <scope>NUCLEOTIDE SEQUENCE [LARGE SCALE GENOMIC DNA]</scope>
    <source>
        <strain evidence="9 10">AJA232-27</strain>
    </source>
</reference>
<keyword evidence="10" id="KW-1185">Reference proteome</keyword>
<feature type="region of interest" description="Disordered" evidence="7">
    <location>
        <begin position="279"/>
        <end position="300"/>
    </location>
</feature>
<protein>
    <recommendedName>
        <fullName evidence="8">Myosin motor domain-containing protein</fullName>
    </recommendedName>
</protein>
<evidence type="ECO:0000259" key="8">
    <source>
        <dbReference type="PROSITE" id="PS51456"/>
    </source>
</evidence>
<proteinExistence type="inferred from homology"/>
<keyword evidence="2 6" id="KW-0067">ATP-binding</keyword>
<evidence type="ECO:0000256" key="4">
    <source>
        <dbReference type="ARBA" id="ARBA00023175"/>
    </source>
</evidence>
<organism evidence="9 10">
    <name type="scientific">Discostella pseudostelligera</name>
    <dbReference type="NCBI Taxonomy" id="259834"/>
    <lineage>
        <taxon>Eukaryota</taxon>
        <taxon>Sar</taxon>
        <taxon>Stramenopiles</taxon>
        <taxon>Ochrophyta</taxon>
        <taxon>Bacillariophyta</taxon>
        <taxon>Coscinodiscophyceae</taxon>
        <taxon>Thalassiosirophycidae</taxon>
        <taxon>Stephanodiscales</taxon>
        <taxon>Stephanodiscaceae</taxon>
        <taxon>Discostella</taxon>
    </lineage>
</organism>
<feature type="domain" description="Myosin motor" evidence="8">
    <location>
        <begin position="173"/>
        <end position="1024"/>
    </location>
</feature>
<feature type="region of interest" description="Disordered" evidence="7">
    <location>
        <begin position="36"/>
        <end position="61"/>
    </location>
</feature>
<dbReference type="Proteomes" id="UP001530293">
    <property type="component" value="Unassembled WGS sequence"/>
</dbReference>
<name>A0ABD3LXU3_9STRA</name>
<dbReference type="PANTHER" id="PTHR13140:SF845">
    <property type="entry name" value="MYOSIN-LIKE PROTEIN"/>
    <property type="match status" value="1"/>
</dbReference>
<dbReference type="GO" id="GO:0016459">
    <property type="term" value="C:myosin complex"/>
    <property type="evidence" value="ECO:0007669"/>
    <property type="project" value="UniProtKB-KW"/>
</dbReference>
<evidence type="ECO:0000256" key="1">
    <source>
        <dbReference type="ARBA" id="ARBA00022741"/>
    </source>
</evidence>
<feature type="region of interest" description="Actin-binding" evidence="6">
    <location>
        <begin position="936"/>
        <end position="958"/>
    </location>
</feature>
<dbReference type="Gene3D" id="1.20.120.720">
    <property type="entry name" value="Myosin VI head, motor domain, U50 subdomain"/>
    <property type="match status" value="1"/>
</dbReference>
<keyword evidence="1 6" id="KW-0547">Nucleotide-binding</keyword>
<dbReference type="CDD" id="cd00124">
    <property type="entry name" value="MYSc"/>
    <property type="match status" value="1"/>
</dbReference>
<dbReference type="GO" id="GO:0003779">
    <property type="term" value="F:actin binding"/>
    <property type="evidence" value="ECO:0007669"/>
    <property type="project" value="UniProtKB-KW"/>
</dbReference>
<dbReference type="PROSITE" id="PS51456">
    <property type="entry name" value="MYOSIN_MOTOR"/>
    <property type="match status" value="1"/>
</dbReference>
<dbReference type="PRINTS" id="PR00193">
    <property type="entry name" value="MYOSINHEAVY"/>
</dbReference>
<dbReference type="EMBL" id="JALLBG020000312">
    <property type="protein sequence ID" value="KAL3756222.1"/>
    <property type="molecule type" value="Genomic_DNA"/>
</dbReference>
<dbReference type="Gene3D" id="3.40.850.10">
    <property type="entry name" value="Kinesin motor domain"/>
    <property type="match status" value="1"/>
</dbReference>
<dbReference type="Pfam" id="PF00063">
    <property type="entry name" value="Myosin_head"/>
    <property type="match status" value="1"/>
</dbReference>
<feature type="compositionally biased region" description="Low complexity" evidence="7">
    <location>
        <begin position="286"/>
        <end position="295"/>
    </location>
</feature>